<comment type="caution">
    <text evidence="1">The sequence shown here is derived from an EMBL/GenBank/DDBJ whole genome shotgun (WGS) entry which is preliminary data.</text>
</comment>
<proteinExistence type="predicted"/>
<accession>C0EYP6</accession>
<reference evidence="1 2" key="1">
    <citation type="submission" date="2009-01" db="EMBL/GenBank/DDBJ databases">
        <authorList>
            <person name="Fulton L."/>
            <person name="Clifton S."/>
            <person name="Fulton B."/>
            <person name="Xu J."/>
            <person name="Minx P."/>
            <person name="Pepin K.H."/>
            <person name="Johnson M."/>
            <person name="Bhonagiri V."/>
            <person name="Nash W.E."/>
            <person name="Mardis E.R."/>
            <person name="Wilson R.K."/>
        </authorList>
    </citation>
    <scope>NUCLEOTIDE SEQUENCE [LARGE SCALE GENOMIC DNA]</scope>
    <source>
        <strain evidence="1 2">DSM 3353</strain>
    </source>
</reference>
<reference evidence="1 2" key="2">
    <citation type="submission" date="2009-02" db="EMBL/GenBank/DDBJ databases">
        <title>Draft genome sequence of Eubacterium hallii (DSM 3353).</title>
        <authorList>
            <person name="Sudarsanam P."/>
            <person name="Ley R."/>
            <person name="Guruge J."/>
            <person name="Turnbaugh P.J."/>
            <person name="Mahowald M."/>
            <person name="Liep D."/>
            <person name="Gordon J."/>
        </authorList>
    </citation>
    <scope>NUCLEOTIDE SEQUENCE [LARGE SCALE GENOMIC DNA]</scope>
    <source>
        <strain evidence="1 2">DSM 3353</strain>
    </source>
</reference>
<evidence type="ECO:0000313" key="1">
    <source>
        <dbReference type="EMBL" id="EEG35533.1"/>
    </source>
</evidence>
<protein>
    <submittedName>
        <fullName evidence="1">Uncharacterized protein</fullName>
    </submittedName>
</protein>
<gene>
    <name evidence="1" type="ORF">EUBHAL_02550</name>
</gene>
<organism evidence="1 2">
    <name type="scientific">Anaerobutyricum hallii DSM 3353</name>
    <dbReference type="NCBI Taxonomy" id="411469"/>
    <lineage>
        <taxon>Bacteria</taxon>
        <taxon>Bacillati</taxon>
        <taxon>Bacillota</taxon>
        <taxon>Clostridia</taxon>
        <taxon>Lachnospirales</taxon>
        <taxon>Lachnospiraceae</taxon>
        <taxon>Anaerobutyricum</taxon>
    </lineage>
</organism>
<dbReference type="EMBL" id="ACEP01000112">
    <property type="protein sequence ID" value="EEG35533.1"/>
    <property type="molecule type" value="Genomic_DNA"/>
</dbReference>
<dbReference type="AlphaFoldDB" id="C0EYP6"/>
<sequence>MKRYVRIIKLENYEEISGNSIAEDFTFKEMYYQRISALVLSIDSLKIYRNLKEV</sequence>
<evidence type="ECO:0000313" key="2">
    <source>
        <dbReference type="Proteomes" id="UP000003174"/>
    </source>
</evidence>
<dbReference type="Proteomes" id="UP000003174">
    <property type="component" value="Unassembled WGS sequence"/>
</dbReference>
<name>C0EYP6_9FIRM</name>